<reference evidence="3" key="1">
    <citation type="submission" date="2023-06" db="EMBL/GenBank/DDBJ databases">
        <title>MT1 and MT2 Draft Genomes of Novel Species.</title>
        <authorList>
            <person name="Venkateswaran K."/>
        </authorList>
    </citation>
    <scope>NUCLEOTIDE SEQUENCE</scope>
    <source>
        <strain evidence="3">F6_8S_P_1B</strain>
    </source>
</reference>
<evidence type="ECO:0000259" key="2">
    <source>
        <dbReference type="Pfam" id="PF03372"/>
    </source>
</evidence>
<feature type="transmembrane region" description="Helical" evidence="1">
    <location>
        <begin position="77"/>
        <end position="101"/>
    </location>
</feature>
<name>A0ABT8KC94_9MICO</name>
<keyword evidence="3" id="KW-0540">Nuclease</keyword>
<dbReference type="Proteomes" id="UP001174208">
    <property type="component" value="Unassembled WGS sequence"/>
</dbReference>
<dbReference type="SUPFAM" id="SSF56219">
    <property type="entry name" value="DNase I-like"/>
    <property type="match status" value="1"/>
</dbReference>
<evidence type="ECO:0000256" key="1">
    <source>
        <dbReference type="SAM" id="Phobius"/>
    </source>
</evidence>
<dbReference type="GO" id="GO:0004519">
    <property type="term" value="F:endonuclease activity"/>
    <property type="evidence" value="ECO:0007669"/>
    <property type="project" value="UniProtKB-KW"/>
</dbReference>
<keyword evidence="3" id="KW-0378">Hydrolase</keyword>
<keyword evidence="4" id="KW-1185">Reference proteome</keyword>
<comment type="caution">
    <text evidence="3">The sequence shown here is derived from an EMBL/GenBank/DDBJ whole genome shotgun (WGS) entry which is preliminary data.</text>
</comment>
<accession>A0ABT8KC94</accession>
<organism evidence="3 4">
    <name type="scientific">Leifsonia williamsii</name>
    <dbReference type="NCBI Taxonomy" id="3035919"/>
    <lineage>
        <taxon>Bacteria</taxon>
        <taxon>Bacillati</taxon>
        <taxon>Actinomycetota</taxon>
        <taxon>Actinomycetes</taxon>
        <taxon>Micrococcales</taxon>
        <taxon>Microbacteriaceae</taxon>
        <taxon>Leifsonia</taxon>
    </lineage>
</organism>
<dbReference type="InterPro" id="IPR036691">
    <property type="entry name" value="Endo/exonu/phosph_ase_sf"/>
</dbReference>
<dbReference type="RefSeq" id="WP_301208853.1">
    <property type="nucleotide sequence ID" value="NZ_JAROCF010000001.1"/>
</dbReference>
<gene>
    <name evidence="3" type="ORF">P5G50_11515</name>
</gene>
<feature type="domain" description="Endonuclease/exonuclease/phosphatase" evidence="2">
    <location>
        <begin position="104"/>
        <end position="297"/>
    </location>
</feature>
<keyword evidence="1" id="KW-0472">Membrane</keyword>
<keyword evidence="1" id="KW-1133">Transmembrane helix</keyword>
<proteinExistence type="predicted"/>
<dbReference type="InterPro" id="IPR005135">
    <property type="entry name" value="Endo/exonuclease/phosphatase"/>
</dbReference>
<evidence type="ECO:0000313" key="4">
    <source>
        <dbReference type="Proteomes" id="UP001174208"/>
    </source>
</evidence>
<dbReference type="EMBL" id="JAROCF010000001">
    <property type="protein sequence ID" value="MDN4615078.1"/>
    <property type="molecule type" value="Genomic_DNA"/>
</dbReference>
<evidence type="ECO:0000313" key="3">
    <source>
        <dbReference type="EMBL" id="MDN4615078.1"/>
    </source>
</evidence>
<feature type="transmembrane region" description="Helical" evidence="1">
    <location>
        <begin position="48"/>
        <end position="70"/>
    </location>
</feature>
<keyword evidence="1" id="KW-0812">Transmembrane</keyword>
<keyword evidence="3" id="KW-0255">Endonuclease</keyword>
<dbReference type="Gene3D" id="3.60.10.10">
    <property type="entry name" value="Endonuclease/exonuclease/phosphatase"/>
    <property type="match status" value="1"/>
</dbReference>
<protein>
    <submittedName>
        <fullName evidence="3">Endonuclease/exonuclease/phosphatase family protein</fullName>
    </submittedName>
</protein>
<sequence length="305" mass="31417">MSSLRARRRPRGLVTGIAALGVGALLLWHGALPDTAGAASLIETFLPWAGALIVLLGLGALLRLSVFAGLAVATAAAIWWSLFGAAALPAVSAGAPAFTVVSENVQAGNPSAAAIARDLAGRSPDLIALQELDGTTLPAVESVLDAAYPYRSVVGTVGLWSRYPLSGEERLSLGLGWDRALRVDVATPGAPTSVYAVHLASVRPGENAQRDEMLAALTSTVRADDAGRVLVVGDLNTASTDRTLSPLTDVLAENPDSALGLGFTWPAALPLARLDHAFVRGLTTVSSTVLPDNGSDHRGIEVGLR</sequence>
<dbReference type="Pfam" id="PF03372">
    <property type="entry name" value="Exo_endo_phos"/>
    <property type="match status" value="1"/>
</dbReference>